<organism evidence="4">
    <name type="scientific">Adenoviridae sp</name>
    <dbReference type="NCBI Taxonomy" id="2558248"/>
    <lineage>
        <taxon>Viruses</taxon>
        <taxon>Varidnaviria</taxon>
        <taxon>Bamfordvirae</taxon>
        <taxon>Preplasmiviricota</taxon>
        <taxon>Polisuviricotina</taxon>
        <taxon>Pharingeaviricetes</taxon>
        <taxon>Rowavirales</taxon>
        <taxon>Adenoviridae</taxon>
    </lineage>
</organism>
<evidence type="ECO:0000256" key="1">
    <source>
        <dbReference type="SAM" id="MobiDB-lite"/>
    </source>
</evidence>
<feature type="domain" description="Adenovirus DNA-binding zinc-binding" evidence="3">
    <location>
        <begin position="117"/>
        <end position="215"/>
    </location>
</feature>
<feature type="domain" description="Adenovirus DNA-binding zinc-binding" evidence="3">
    <location>
        <begin position="227"/>
        <end position="313"/>
    </location>
</feature>
<feature type="region of interest" description="Disordered" evidence="1">
    <location>
        <begin position="346"/>
        <end position="378"/>
    </location>
</feature>
<dbReference type="EMBL" id="MT138098">
    <property type="protein sequence ID" value="QLI47679.1"/>
    <property type="molecule type" value="Genomic_DNA"/>
</dbReference>
<keyword evidence="4" id="KW-0238">DNA-binding</keyword>
<feature type="domain" description="Adenovirus DNA-binding all-alpha" evidence="2">
    <location>
        <begin position="26"/>
        <end position="100"/>
    </location>
</feature>
<dbReference type="Pfam" id="PF03728">
    <property type="entry name" value="Viral_DNA_Zn_bi"/>
    <property type="match status" value="2"/>
</dbReference>
<evidence type="ECO:0000259" key="3">
    <source>
        <dbReference type="Pfam" id="PF03728"/>
    </source>
</evidence>
<feature type="compositionally biased region" description="Acidic residues" evidence="1">
    <location>
        <begin position="363"/>
        <end position="378"/>
    </location>
</feature>
<sequence>MALSKRSKKESSGGRMSAEEAELHFQEALDICSKFADHFKLTLSNFSFSPEDPSLEKIISAAMRKAKYNPMYSNVRSMHKVGARMLYAAVSQACNLVPKFNASGCALWVHGWDKQLRCYHGSLMSLKENVIELAPSSEAGVAALKDGRGVLTTGKWGRQVVKVCNPNYAVCSEDVDQRCGLYCNSSCGLSFTDASKALTAQKNYNALSAALFPKQKGDHFMLILDACDCTYGNKSVLGRQIPRMTPFTVTGLDNVNYQALEHTKRPFAKFPAVMVFQCCNYSQKKGNTCDIKISSPDMLFLLTLVRSCWKEVMGTSMPIRFQHFRWGPEKQVRNILLPDATCCLDDSPFGEVPSPKRARLQEEEPLSVDSDSEGNDDE</sequence>
<name>A0A7D5TMR3_9ADEN</name>
<dbReference type="Pfam" id="PF02236">
    <property type="entry name" value="Viral_DNA_bi"/>
    <property type="match status" value="1"/>
</dbReference>
<dbReference type="SUPFAM" id="SSF57917">
    <property type="entry name" value="Zn-binding domains of ADDBP"/>
    <property type="match status" value="2"/>
</dbReference>
<evidence type="ECO:0000259" key="2">
    <source>
        <dbReference type="Pfam" id="PF02236"/>
    </source>
</evidence>
<reference evidence="4" key="1">
    <citation type="submission" date="2020-01" db="EMBL/GenBank/DDBJ databases">
        <title>Viral genomes from wild and zoo birds in China.</title>
        <authorList>
            <person name="Yang Z."/>
            <person name="Shan T."/>
            <person name="Yang S."/>
            <person name="Zhang W."/>
        </authorList>
    </citation>
    <scope>NUCLEOTIDE SEQUENCE</scope>
    <source>
        <strain evidence="4">Par083ade1</strain>
    </source>
</reference>
<protein>
    <submittedName>
        <fullName evidence="4">DNA-binding protein</fullName>
    </submittedName>
</protein>
<dbReference type="GO" id="GO:0006260">
    <property type="term" value="P:DNA replication"/>
    <property type="evidence" value="ECO:0007669"/>
    <property type="project" value="InterPro"/>
</dbReference>
<dbReference type="Gene3D" id="3.90.148.10">
    <property type="entry name" value="Adenovirus DNA-binding, C-terminal domain superfamily/Adenovirus DNA-binding, zinc binding domain"/>
    <property type="match status" value="2"/>
</dbReference>
<proteinExistence type="predicted"/>
<dbReference type="InterPro" id="IPR036367">
    <property type="entry name" value="Ad_DBP_C_sf"/>
</dbReference>
<accession>A0A7D5TMR3</accession>
<evidence type="ECO:0000313" key="4">
    <source>
        <dbReference type="EMBL" id="QLI47679.1"/>
    </source>
</evidence>
<dbReference type="InterPro" id="IPR003176">
    <property type="entry name" value="Adenovirus_DNA-bd_a"/>
</dbReference>
<dbReference type="GO" id="GO:0003677">
    <property type="term" value="F:DNA binding"/>
    <property type="evidence" value="ECO:0007669"/>
    <property type="project" value="UniProtKB-KW"/>
</dbReference>
<dbReference type="InterPro" id="IPR036368">
    <property type="entry name" value="ADBP_zn-bd_sf"/>
</dbReference>
<dbReference type="GO" id="GO:0008270">
    <property type="term" value="F:zinc ion binding"/>
    <property type="evidence" value="ECO:0007669"/>
    <property type="project" value="InterPro"/>
</dbReference>
<dbReference type="InterPro" id="IPR005376">
    <property type="entry name" value="Adenovirus_DNA-bd_zn-bd"/>
</dbReference>